<dbReference type="AlphaFoldDB" id="A0A814UH03"/>
<organism evidence="9 11">
    <name type="scientific">Didymodactylos carnosus</name>
    <dbReference type="NCBI Taxonomy" id="1234261"/>
    <lineage>
        <taxon>Eukaryota</taxon>
        <taxon>Metazoa</taxon>
        <taxon>Spiralia</taxon>
        <taxon>Gnathifera</taxon>
        <taxon>Rotifera</taxon>
        <taxon>Eurotatoria</taxon>
        <taxon>Bdelloidea</taxon>
        <taxon>Philodinida</taxon>
        <taxon>Philodinidae</taxon>
        <taxon>Didymodactylos</taxon>
    </lineage>
</organism>
<dbReference type="FunFam" id="3.30.230.130:FF:000003">
    <property type="entry name" value="Cullin 2"/>
    <property type="match status" value="1"/>
</dbReference>
<dbReference type="GO" id="GO:0006511">
    <property type="term" value="P:ubiquitin-dependent protein catabolic process"/>
    <property type="evidence" value="ECO:0007669"/>
    <property type="project" value="InterPro"/>
</dbReference>
<name>A0A814UH03_9BILA</name>
<dbReference type="SUPFAM" id="SSF74788">
    <property type="entry name" value="Cullin repeat-like"/>
    <property type="match status" value="1"/>
</dbReference>
<comment type="pathway">
    <text evidence="1">Protein modification; protein ubiquitination.</text>
</comment>
<dbReference type="PANTHER" id="PTHR11932">
    <property type="entry name" value="CULLIN"/>
    <property type="match status" value="1"/>
</dbReference>
<keyword evidence="11" id="KW-1185">Reference proteome</keyword>
<dbReference type="GO" id="GO:0031625">
    <property type="term" value="F:ubiquitin protein ligase binding"/>
    <property type="evidence" value="ECO:0007669"/>
    <property type="project" value="InterPro"/>
</dbReference>
<dbReference type="FunFam" id="1.10.10.10:FF:000014">
    <property type="entry name" value="Cullin 1"/>
    <property type="match status" value="1"/>
</dbReference>
<reference evidence="9" key="1">
    <citation type="submission" date="2021-02" db="EMBL/GenBank/DDBJ databases">
        <authorList>
            <person name="Nowell W R."/>
        </authorList>
    </citation>
    <scope>NUCLEOTIDE SEQUENCE</scope>
</reference>
<evidence type="ECO:0000256" key="1">
    <source>
        <dbReference type="ARBA" id="ARBA00004906"/>
    </source>
</evidence>
<dbReference type="InterPro" id="IPR036317">
    <property type="entry name" value="Cullin_homology_sf"/>
</dbReference>
<comment type="similarity">
    <text evidence="2 6 7">Belongs to the cullin family.</text>
</comment>
<dbReference type="InterPro" id="IPR016159">
    <property type="entry name" value="Cullin_repeat-like_dom_sf"/>
</dbReference>
<keyword evidence="4" id="KW-0833">Ubl conjugation pathway</keyword>
<protein>
    <recommendedName>
        <fullName evidence="8">Cullin family profile domain-containing protein</fullName>
    </recommendedName>
</protein>
<sequence length="776" mass="89608">MSAQKTTKFDEVWEKLLTGIRQIYDHQAMQPPAWMELYTHVYNYCTSTTLPISPAIKLTGRRTAEQPARYSPQNRTTASDGANIVGGELYSKINQFLNNYLEDLRQHGVDLQDEAVLSFYTDHWEKYQFSSRVLHGFCSYLNRHWVRREYESGRRNIYEIFTLSMAIWHEVYFKPLNTQVTSACLKLIQSERNNEVINSRLIAGVIQSYVALGFNDEVSSTASAQMTTPTLNVYKEYFENQFLVDTERYYKLEAANFLISNSVTEYLKKVEARLNEEVHRVSSYLNPSTLNPLIRKCEDVLIRDQLEAIYVECKTLLNNEKNQDLARLFKLVSRVQNANNELKKIVEEHIYTKGMEAIQAVSAQAINDPKTYVQTILDVHKKFLTLVQEAFSGEQGFTAALDKACGKFINNNAVTVNAGGTQKSPELLARYCDSLLRKGTKTADETDLEEILNQIMVVFNYIEDKDVYQKFYGKMLAKRLVGQLSASDDSEESMISKLKQACGFEYTSKLQRMFQDIGVSKNLIDQHLDFSIMVLSSNSWPFSAPLPFNLPAELKPTYDSFTDFYAAQHSGRKLTWLHQHSKGELQTSYLKQKFTFQVSTYQMVILLLFNKSTEYIVEKIQDETQIKLDTLLPVLWLLLKLKVLECPSITDEELEEEYKESEIKMDLVIKLSSGYKNKKIRVNLNMPLKSEVKQDLEGVHRTIDEDRKMVIQAAIVRTMKARQTSKHTQLIAEVLSQLASRFKPKVPVIKKCIDMLIEKEYLERLPNEKDTYRYLA</sequence>
<dbReference type="Pfam" id="PF10557">
    <property type="entry name" value="Cullin_Nedd8"/>
    <property type="match status" value="1"/>
</dbReference>
<dbReference type="PROSITE" id="PS01256">
    <property type="entry name" value="CULLIN_1"/>
    <property type="match status" value="1"/>
</dbReference>
<evidence type="ECO:0000313" key="11">
    <source>
        <dbReference type="Proteomes" id="UP000663829"/>
    </source>
</evidence>
<comment type="caution">
    <text evidence="9">The sequence shown here is derived from an EMBL/GenBank/DDBJ whole genome shotgun (WGS) entry which is preliminary data.</text>
</comment>
<dbReference type="Pfam" id="PF00888">
    <property type="entry name" value="Cullin"/>
    <property type="match status" value="1"/>
</dbReference>
<dbReference type="FunFam" id="1.20.1310.10:FF:000019">
    <property type="entry name" value="Cullin 1"/>
    <property type="match status" value="1"/>
</dbReference>
<evidence type="ECO:0000256" key="6">
    <source>
        <dbReference type="PROSITE-ProRule" id="PRU00330"/>
    </source>
</evidence>
<evidence type="ECO:0000256" key="3">
    <source>
        <dbReference type="ARBA" id="ARBA00022499"/>
    </source>
</evidence>
<dbReference type="Gene3D" id="1.10.10.10">
    <property type="entry name" value="Winged helix-like DNA-binding domain superfamily/Winged helix DNA-binding domain"/>
    <property type="match status" value="2"/>
</dbReference>
<dbReference type="FunFam" id="1.20.1310.10:FF:000011">
    <property type="entry name" value="Cullin 1"/>
    <property type="match status" value="1"/>
</dbReference>
<evidence type="ECO:0000256" key="2">
    <source>
        <dbReference type="ARBA" id="ARBA00006019"/>
    </source>
</evidence>
<dbReference type="FunFam" id="1.20.1310.10:FF:000007">
    <property type="entry name" value="Cullin 1"/>
    <property type="match status" value="1"/>
</dbReference>
<evidence type="ECO:0000256" key="4">
    <source>
        <dbReference type="ARBA" id="ARBA00022786"/>
    </source>
</evidence>
<dbReference type="SUPFAM" id="SSF46785">
    <property type="entry name" value="Winged helix' DNA-binding domain"/>
    <property type="match status" value="1"/>
</dbReference>
<dbReference type="SUPFAM" id="SSF75632">
    <property type="entry name" value="Cullin homology domain"/>
    <property type="match status" value="1"/>
</dbReference>
<dbReference type="FunFam" id="4.10.1030.10:FF:000002">
    <property type="entry name" value="cullin homolog 1"/>
    <property type="match status" value="1"/>
</dbReference>
<dbReference type="SMART" id="SM00884">
    <property type="entry name" value="Cullin_Nedd8"/>
    <property type="match status" value="1"/>
</dbReference>
<dbReference type="PROSITE" id="PS50069">
    <property type="entry name" value="CULLIN_2"/>
    <property type="match status" value="1"/>
</dbReference>
<dbReference type="InterPro" id="IPR001373">
    <property type="entry name" value="Cullin_N"/>
</dbReference>
<dbReference type="Gene3D" id="4.10.1030.10">
    <property type="entry name" value="Ring Box Chain A, domain 5"/>
    <property type="match status" value="1"/>
</dbReference>
<dbReference type="Gene3D" id="1.20.1310.10">
    <property type="entry name" value="Cullin Repeats"/>
    <property type="match status" value="4"/>
</dbReference>
<dbReference type="InterPro" id="IPR019559">
    <property type="entry name" value="Cullin_neddylation_domain"/>
</dbReference>
<gene>
    <name evidence="9" type="ORF">GPM918_LOCUS22403</name>
    <name evidence="10" type="ORF">SRO942_LOCUS22398</name>
</gene>
<dbReference type="InterPro" id="IPR036388">
    <property type="entry name" value="WH-like_DNA-bd_sf"/>
</dbReference>
<dbReference type="InterPro" id="IPR016158">
    <property type="entry name" value="Cullin_homology"/>
</dbReference>
<dbReference type="Proteomes" id="UP000681722">
    <property type="component" value="Unassembled WGS sequence"/>
</dbReference>
<dbReference type="InterPro" id="IPR045093">
    <property type="entry name" value="Cullin"/>
</dbReference>
<dbReference type="GO" id="GO:0019005">
    <property type="term" value="C:SCF ubiquitin ligase complex"/>
    <property type="evidence" value="ECO:0007669"/>
    <property type="project" value="UniProtKB-ARBA"/>
</dbReference>
<dbReference type="InterPro" id="IPR036390">
    <property type="entry name" value="WH_DNA-bd_sf"/>
</dbReference>
<dbReference type="OrthoDB" id="27073at2759"/>
<evidence type="ECO:0000313" key="9">
    <source>
        <dbReference type="EMBL" id="CAF1175239.1"/>
    </source>
</evidence>
<dbReference type="InterPro" id="IPR016157">
    <property type="entry name" value="Cullin_CS"/>
</dbReference>
<dbReference type="Proteomes" id="UP000663829">
    <property type="component" value="Unassembled WGS sequence"/>
</dbReference>
<dbReference type="EMBL" id="CAJNOQ010007661">
    <property type="protein sequence ID" value="CAF1175239.1"/>
    <property type="molecule type" value="Genomic_DNA"/>
</dbReference>
<evidence type="ECO:0000256" key="7">
    <source>
        <dbReference type="RuleBase" id="RU003829"/>
    </source>
</evidence>
<keyword evidence="5" id="KW-0832">Ubl conjugation</keyword>
<dbReference type="SMART" id="SM00182">
    <property type="entry name" value="CULLIN"/>
    <property type="match status" value="1"/>
</dbReference>
<keyword evidence="3" id="KW-1017">Isopeptide bond</keyword>
<dbReference type="EMBL" id="CAJOBC010007660">
    <property type="protein sequence ID" value="CAF3939157.1"/>
    <property type="molecule type" value="Genomic_DNA"/>
</dbReference>
<dbReference type="Pfam" id="PF26557">
    <property type="entry name" value="Cullin_AB"/>
    <property type="match status" value="1"/>
</dbReference>
<evidence type="ECO:0000259" key="8">
    <source>
        <dbReference type="PROSITE" id="PS50069"/>
    </source>
</evidence>
<evidence type="ECO:0000256" key="5">
    <source>
        <dbReference type="ARBA" id="ARBA00022843"/>
    </source>
</evidence>
<feature type="domain" description="Cullin family profile" evidence="8">
    <location>
        <begin position="423"/>
        <end position="639"/>
    </location>
</feature>
<proteinExistence type="inferred from homology"/>
<dbReference type="InterPro" id="IPR059120">
    <property type="entry name" value="Cullin-like_AB"/>
</dbReference>
<evidence type="ECO:0000313" key="10">
    <source>
        <dbReference type="EMBL" id="CAF3939157.1"/>
    </source>
</evidence>
<accession>A0A814UH03</accession>
<dbReference type="GO" id="GO:0005634">
    <property type="term" value="C:nucleus"/>
    <property type="evidence" value="ECO:0007669"/>
    <property type="project" value="UniProtKB-ARBA"/>
</dbReference>
<dbReference type="FunFam" id="1.20.1310.10:FF:000023">
    <property type="entry name" value="cullin-1"/>
    <property type="match status" value="1"/>
</dbReference>